<evidence type="ECO:0000256" key="2">
    <source>
        <dbReference type="ARBA" id="ARBA00008644"/>
    </source>
</evidence>
<evidence type="ECO:0000256" key="3">
    <source>
        <dbReference type="ARBA" id="ARBA00022664"/>
    </source>
</evidence>
<evidence type="ECO:0000256" key="9">
    <source>
        <dbReference type="PROSITE-ProRule" id="PRU00339"/>
    </source>
</evidence>
<dbReference type="SMART" id="SM00386">
    <property type="entry name" value="HAT"/>
    <property type="match status" value="11"/>
</dbReference>
<dbReference type="FunCoup" id="A0A151ZI60">
    <property type="interactions" value="1021"/>
</dbReference>
<dbReference type="FunFam" id="1.25.40.10:FF:000182">
    <property type="entry name" value="Pre-mRNA-splicing factor SYF1"/>
    <property type="match status" value="1"/>
</dbReference>
<comment type="similarity">
    <text evidence="2">Belongs to the crooked-neck family.</text>
</comment>
<feature type="region of interest" description="Disordered" evidence="10">
    <location>
        <begin position="782"/>
        <end position="827"/>
    </location>
</feature>
<dbReference type="InterPro" id="IPR055430">
    <property type="entry name" value="HAT_Syf1_CNRKL1_C"/>
</dbReference>
<dbReference type="PROSITE" id="PS50005">
    <property type="entry name" value="TPR"/>
    <property type="match status" value="1"/>
</dbReference>
<feature type="compositionally biased region" description="Acidic residues" evidence="10">
    <location>
        <begin position="794"/>
        <end position="811"/>
    </location>
</feature>
<evidence type="ECO:0000256" key="5">
    <source>
        <dbReference type="ARBA" id="ARBA00022737"/>
    </source>
</evidence>
<feature type="domain" description="Pre-mRNA-splicing factor SYF1 central HAT repeats" evidence="11">
    <location>
        <begin position="173"/>
        <end position="393"/>
    </location>
</feature>
<dbReference type="OMA" id="IWYNYLR"/>
<dbReference type="Pfam" id="PF23233">
    <property type="entry name" value="HAT_Syf1_CNRKL1_N"/>
    <property type="match status" value="1"/>
</dbReference>
<dbReference type="Gene3D" id="1.25.40.10">
    <property type="entry name" value="Tetratricopeptide repeat domain"/>
    <property type="match status" value="4"/>
</dbReference>
<feature type="domain" description="Pre-mRNA-splicing factor Syf1/CRNKL1-like C-terminal HAT-repeats" evidence="12">
    <location>
        <begin position="395"/>
        <end position="764"/>
    </location>
</feature>
<dbReference type="GO" id="GO:0071007">
    <property type="term" value="C:U2-type catalytic step 2 spliceosome"/>
    <property type="evidence" value="ECO:0007669"/>
    <property type="project" value="TreeGrafter"/>
</dbReference>
<evidence type="ECO:0000256" key="6">
    <source>
        <dbReference type="ARBA" id="ARBA00023187"/>
    </source>
</evidence>
<proteinExistence type="inferred from homology"/>
<keyword evidence="15" id="KW-1185">Reference proteome</keyword>
<dbReference type="PANTHER" id="PTHR11246">
    <property type="entry name" value="PRE-MRNA SPLICING FACTOR"/>
    <property type="match status" value="1"/>
</dbReference>
<comment type="caution">
    <text evidence="14">The sequence shown here is derived from an EMBL/GenBank/DDBJ whole genome shotgun (WGS) entry which is preliminary data.</text>
</comment>
<sequence>MENEISIDPTLDDIPYEDDITRNPYNVNTWLRYLEFKTISPQPTRNFIYERALREIPRSYKIWHKYLQERTNLVRGKCIQDSSFELVNSLFERSLVYLNKMPRLWLEYCEFLISQKKITQTRRTFDRALRALPITQHPRIWELYLKFIKSDGIPIETCISVYKRYLKIHNENVEDYIEFLVSLKAWNEVAEQLLDIINRDNFNSTKGKTKHDLWLQLCDILSSHPREIGQGIQVDAIIRAGINAFTDQQGKLWASLADYYIRLAQFEKARDIFEEALETVPTARDFSFIWDSYTQFEDSIMSAKQEIIMDSVEEKSAETMEQEQIEFDMMLERYENLITRQPLLLNSVLLRQNPNNVPEWHKRVRLLSQHNENGKKVDNKVIVDTYSQALSTVDPQKVKGKFFTLWAAFAHFYEHHGQLEKARQIFESATKVNFRTVDELASLWCEYAEMELRHKCYEKALDLLKRATVSPRKAIQVADSEPVQKRVFKSTKLWSFYVDLEESFGTFHSTKSIYDKMIQLKVITPQILLNYTEFLEQNKYFEESFKVYEQGIGLFPFPHVQYIWITYLNKFINRYGGLKLERTRDLFEQVLSVVPLEDSKIFFLMYANYEEKFGLARHSMSVYDRAAKSVHPNDRFNIYLLYILRAAEYFGINQTRDIFTKAIEALPDKFSREMCLKFAVVERKYGEIDRARAIYIHGAQYSDPRTCLNYWKTWEEFERDHGNEDTFRDLIRLKKSVLTQYNSLAPILNLDKINEQTKQQKQQEPIQTHSLKIVQPVLNNISNNGSTRATKNDDEIDIDEDDADEEENEIEIETKQIPKAVISSNIK</sequence>
<comment type="subcellular location">
    <subcellularLocation>
        <location evidence="1">Nucleus</location>
    </subcellularLocation>
</comment>
<dbReference type="InterPro" id="IPR056350">
    <property type="entry name" value="HAT_Syf1_central"/>
</dbReference>
<evidence type="ECO:0000256" key="4">
    <source>
        <dbReference type="ARBA" id="ARBA00022728"/>
    </source>
</evidence>
<evidence type="ECO:0000313" key="14">
    <source>
        <dbReference type="EMBL" id="KYQ93672.1"/>
    </source>
</evidence>
<dbReference type="InterPro" id="IPR055433">
    <property type="entry name" value="HAT_Syf1-like_N"/>
</dbReference>
<dbReference type="Pfam" id="PF23220">
    <property type="entry name" value="HAT_Syf1_M"/>
    <property type="match status" value="1"/>
</dbReference>
<keyword evidence="4" id="KW-0747">Spliceosome</keyword>
<accession>A0A151ZI60</accession>
<feature type="domain" description="Pre-mRNA-splicing factor Syf1-like N-terminal HAT-repeats" evidence="13">
    <location>
        <begin position="12"/>
        <end position="171"/>
    </location>
</feature>
<dbReference type="SUPFAM" id="SSF48452">
    <property type="entry name" value="TPR-like"/>
    <property type="match status" value="4"/>
</dbReference>
<name>A0A151ZI60_TIELA</name>
<dbReference type="PANTHER" id="PTHR11246:SF5">
    <property type="entry name" value="PRE-MRNA-SPLICING FACTOR SYF1"/>
    <property type="match status" value="1"/>
</dbReference>
<evidence type="ECO:0000256" key="7">
    <source>
        <dbReference type="ARBA" id="ARBA00023242"/>
    </source>
</evidence>
<dbReference type="InParanoid" id="A0A151ZI60"/>
<keyword evidence="7" id="KW-0539">Nucleus</keyword>
<evidence type="ECO:0000313" key="15">
    <source>
        <dbReference type="Proteomes" id="UP000076078"/>
    </source>
</evidence>
<dbReference type="InterPro" id="IPR045075">
    <property type="entry name" value="Syf1-like"/>
</dbReference>
<dbReference type="Proteomes" id="UP000076078">
    <property type="component" value="Unassembled WGS sequence"/>
</dbReference>
<dbReference type="GO" id="GO:0000974">
    <property type="term" value="C:Prp19 complex"/>
    <property type="evidence" value="ECO:0007669"/>
    <property type="project" value="TreeGrafter"/>
</dbReference>
<reference evidence="14 15" key="1">
    <citation type="submission" date="2015-12" db="EMBL/GenBank/DDBJ databases">
        <title>Dictyostelia acquired genes for synthesis and detection of signals that induce cell-type specialization by lateral gene transfer from prokaryotes.</title>
        <authorList>
            <person name="Gloeckner G."/>
            <person name="Schaap P."/>
        </authorList>
    </citation>
    <scope>NUCLEOTIDE SEQUENCE [LARGE SCALE GENOMIC DNA]</scope>
    <source>
        <strain evidence="14 15">TK</strain>
    </source>
</reference>
<dbReference type="GO" id="GO:0000349">
    <property type="term" value="P:generation of catalytic spliceosome for first transesterification step"/>
    <property type="evidence" value="ECO:0007669"/>
    <property type="project" value="TreeGrafter"/>
</dbReference>
<dbReference type="SMART" id="SM00028">
    <property type="entry name" value="TPR"/>
    <property type="match status" value="3"/>
</dbReference>
<dbReference type="FunFam" id="1.25.40.10:FF:000137">
    <property type="entry name" value="Pre-mRNA-splicing factor syf1"/>
    <property type="match status" value="1"/>
</dbReference>
<keyword evidence="6" id="KW-0508">mRNA splicing</keyword>
<dbReference type="InterPro" id="IPR003107">
    <property type="entry name" value="HAT"/>
</dbReference>
<keyword evidence="5" id="KW-0677">Repeat</keyword>
<dbReference type="STRING" id="361077.A0A151ZI60"/>
<dbReference type="AlphaFoldDB" id="A0A151ZI60"/>
<dbReference type="EMBL" id="LODT01000025">
    <property type="protein sequence ID" value="KYQ93672.1"/>
    <property type="molecule type" value="Genomic_DNA"/>
</dbReference>
<dbReference type="GO" id="GO:0071014">
    <property type="term" value="C:post-mRNA release spliceosomal complex"/>
    <property type="evidence" value="ECO:0007669"/>
    <property type="project" value="TreeGrafter"/>
</dbReference>
<feature type="repeat" description="TPR" evidence="9">
    <location>
        <begin position="250"/>
        <end position="283"/>
    </location>
</feature>
<dbReference type="InterPro" id="IPR019734">
    <property type="entry name" value="TPR_rpt"/>
</dbReference>
<evidence type="ECO:0000256" key="10">
    <source>
        <dbReference type="SAM" id="MobiDB-lite"/>
    </source>
</evidence>
<evidence type="ECO:0000256" key="8">
    <source>
        <dbReference type="ARBA" id="ARBA00039472"/>
    </source>
</evidence>
<evidence type="ECO:0000259" key="13">
    <source>
        <dbReference type="Pfam" id="PF23233"/>
    </source>
</evidence>
<evidence type="ECO:0000256" key="1">
    <source>
        <dbReference type="ARBA" id="ARBA00004123"/>
    </source>
</evidence>
<organism evidence="14 15">
    <name type="scientific">Tieghemostelium lacteum</name>
    <name type="common">Slime mold</name>
    <name type="synonym">Dictyostelium lacteum</name>
    <dbReference type="NCBI Taxonomy" id="361077"/>
    <lineage>
        <taxon>Eukaryota</taxon>
        <taxon>Amoebozoa</taxon>
        <taxon>Evosea</taxon>
        <taxon>Eumycetozoa</taxon>
        <taxon>Dictyostelia</taxon>
        <taxon>Dictyosteliales</taxon>
        <taxon>Raperosteliaceae</taxon>
        <taxon>Tieghemostelium</taxon>
    </lineage>
</organism>
<dbReference type="FunFam" id="1.25.40.10:FF:000023">
    <property type="entry name" value="Pre-mRNA-splicing factor SYF1"/>
    <property type="match status" value="1"/>
</dbReference>
<evidence type="ECO:0000259" key="12">
    <source>
        <dbReference type="Pfam" id="PF23231"/>
    </source>
</evidence>
<keyword evidence="9" id="KW-0802">TPR repeat</keyword>
<keyword evidence="3" id="KW-0507">mRNA processing</keyword>
<dbReference type="Pfam" id="PF23231">
    <property type="entry name" value="HAT_Syf1_CNRKL1_C"/>
    <property type="match status" value="1"/>
</dbReference>
<gene>
    <name evidence="14" type="ORF">DLAC_05057</name>
</gene>
<evidence type="ECO:0000259" key="11">
    <source>
        <dbReference type="Pfam" id="PF23220"/>
    </source>
</evidence>
<dbReference type="OrthoDB" id="10067343at2759"/>
<dbReference type="InterPro" id="IPR011990">
    <property type="entry name" value="TPR-like_helical_dom_sf"/>
</dbReference>
<protein>
    <recommendedName>
        <fullName evidence="8">Pre-mRNA-splicing factor SYF1</fullName>
    </recommendedName>
</protein>